<proteinExistence type="predicted"/>
<gene>
    <name evidence="1" type="ORF">A0H76_2700</name>
</gene>
<comment type="caution">
    <text evidence="1">The sequence shown here is derived from an EMBL/GenBank/DDBJ whole genome shotgun (WGS) entry which is preliminary data.</text>
</comment>
<dbReference type="Proteomes" id="UP000192501">
    <property type="component" value="Unassembled WGS sequence"/>
</dbReference>
<evidence type="ECO:0000313" key="2">
    <source>
        <dbReference type="Proteomes" id="UP000192501"/>
    </source>
</evidence>
<dbReference type="VEuPathDB" id="MicrosporidiaDB:A0H76_2700"/>
<reference evidence="1 2" key="1">
    <citation type="journal article" date="2017" name="Environ. Microbiol.">
        <title>Decay of the glycolytic pathway and adaptation to intranuclear parasitism within Enterocytozoonidae microsporidia.</title>
        <authorList>
            <person name="Wiredu Boakye D."/>
            <person name="Jaroenlak P."/>
            <person name="Prachumwat A."/>
            <person name="Williams T.A."/>
            <person name="Bateman K.S."/>
            <person name="Itsathitphaisarn O."/>
            <person name="Sritunyalucksana K."/>
            <person name="Paszkiewicz K.H."/>
            <person name="Moore K.A."/>
            <person name="Stentiford G.D."/>
            <person name="Williams B.A."/>
        </authorList>
    </citation>
    <scope>NUCLEOTIDE SEQUENCE [LARGE SCALE GENOMIC DNA]</scope>
    <source>
        <strain evidence="2">canceri</strain>
    </source>
</reference>
<name>A0A1X0QF34_9MICR</name>
<sequence>MITITSMITHVLSYRGFYSNNQARHRKVDDMDDSPMKETMVYRDSNGAIHIAERESQIVKGVSLR</sequence>
<protein>
    <submittedName>
        <fullName evidence="1">Uncharacterized protein</fullName>
    </submittedName>
</protein>
<evidence type="ECO:0000313" key="1">
    <source>
        <dbReference type="EMBL" id="ORD98333.1"/>
    </source>
</evidence>
<accession>A0A1X0QF34</accession>
<dbReference type="VEuPathDB" id="MicrosporidiaDB:HERIO_2658"/>
<organism evidence="1 2">
    <name type="scientific">Hepatospora eriocheir</name>
    <dbReference type="NCBI Taxonomy" id="1081669"/>
    <lineage>
        <taxon>Eukaryota</taxon>
        <taxon>Fungi</taxon>
        <taxon>Fungi incertae sedis</taxon>
        <taxon>Microsporidia</taxon>
        <taxon>Hepatosporidae</taxon>
        <taxon>Hepatospora</taxon>
    </lineage>
</organism>
<dbReference type="EMBL" id="LTAI01000781">
    <property type="protein sequence ID" value="ORD98333.1"/>
    <property type="molecule type" value="Genomic_DNA"/>
</dbReference>
<dbReference type="AlphaFoldDB" id="A0A1X0QF34"/>